<keyword evidence="3" id="KW-0862">Zinc</keyword>
<dbReference type="Pfam" id="PF05907">
    <property type="entry name" value="CXXC_Zn-b_euk"/>
    <property type="match status" value="1"/>
</dbReference>
<evidence type="ECO:0000256" key="1">
    <source>
        <dbReference type="ARBA" id="ARBA00007818"/>
    </source>
</evidence>
<comment type="caution">
    <text evidence="4">The sequence shown here is derived from an EMBL/GenBank/DDBJ whole genome shotgun (WGS) entry which is preliminary data.</text>
</comment>
<gene>
    <name evidence="4" type="ORF">PVL29_009335</name>
</gene>
<dbReference type="GO" id="GO:0008270">
    <property type="term" value="F:zinc ion binding"/>
    <property type="evidence" value="ECO:0007669"/>
    <property type="project" value="TreeGrafter"/>
</dbReference>
<dbReference type="AlphaFoldDB" id="A0AA38ZYB4"/>
<name>A0AA38ZYB4_VITRO</name>
<protein>
    <submittedName>
        <fullName evidence="4">Uncharacterized protein</fullName>
    </submittedName>
</protein>
<accession>A0AA38ZYB4</accession>
<evidence type="ECO:0000256" key="2">
    <source>
        <dbReference type="ARBA" id="ARBA00022723"/>
    </source>
</evidence>
<reference evidence="4 5" key="1">
    <citation type="journal article" date="2023" name="BMC Biotechnol.">
        <title>Vitis rotundifolia cv Carlos genome sequencing.</title>
        <authorList>
            <person name="Huff M."/>
            <person name="Hulse-Kemp A."/>
            <person name="Scheffler B."/>
            <person name="Youngblood R."/>
            <person name="Simpson S."/>
            <person name="Babiker E."/>
            <person name="Staton M."/>
        </authorList>
    </citation>
    <scope>NUCLEOTIDE SEQUENCE [LARGE SCALE GENOMIC DNA]</scope>
    <source>
        <tissue evidence="4">Leaf</tissue>
    </source>
</reference>
<sequence length="145" mass="16579">MPKVMLVVSIEMKNIALLQPRAGSDDTTINYLFKMECEQCSWVSIEEVCVSLGVKEKPIVRSRRRNYNNASLRVGHGNPLSEHHCIEVRLMLFNYDELIPVTYSLNDGWLAVMIHVDLVGQEYRNVIDGEKVTIMNLEAKFVPRG</sequence>
<dbReference type="Proteomes" id="UP001168098">
    <property type="component" value="Unassembled WGS sequence"/>
</dbReference>
<dbReference type="EMBL" id="JARBHA010000007">
    <property type="protein sequence ID" value="KAJ9697471.1"/>
    <property type="molecule type" value="Genomic_DNA"/>
</dbReference>
<comment type="similarity">
    <text evidence="1">Belongs to the UPF0587 family.</text>
</comment>
<evidence type="ECO:0000313" key="4">
    <source>
        <dbReference type="EMBL" id="KAJ9697471.1"/>
    </source>
</evidence>
<dbReference type="PANTHER" id="PTHR12857:SF0">
    <property type="entry name" value="CXXC MOTIF CONTAINING ZINC BINDING PROTEIN"/>
    <property type="match status" value="1"/>
</dbReference>
<dbReference type="InterPro" id="IPR008584">
    <property type="entry name" value="CXXC_Zn-binding_euk"/>
</dbReference>
<proteinExistence type="inferred from homology"/>
<keyword evidence="5" id="KW-1185">Reference proteome</keyword>
<keyword evidence="2" id="KW-0479">Metal-binding</keyword>
<organism evidence="4 5">
    <name type="scientific">Vitis rotundifolia</name>
    <name type="common">Muscadine grape</name>
    <dbReference type="NCBI Taxonomy" id="103349"/>
    <lineage>
        <taxon>Eukaryota</taxon>
        <taxon>Viridiplantae</taxon>
        <taxon>Streptophyta</taxon>
        <taxon>Embryophyta</taxon>
        <taxon>Tracheophyta</taxon>
        <taxon>Spermatophyta</taxon>
        <taxon>Magnoliopsida</taxon>
        <taxon>eudicotyledons</taxon>
        <taxon>Gunneridae</taxon>
        <taxon>Pentapetalae</taxon>
        <taxon>rosids</taxon>
        <taxon>Vitales</taxon>
        <taxon>Vitaceae</taxon>
        <taxon>Viteae</taxon>
        <taxon>Vitis</taxon>
    </lineage>
</organism>
<evidence type="ECO:0000256" key="3">
    <source>
        <dbReference type="ARBA" id="ARBA00022833"/>
    </source>
</evidence>
<evidence type="ECO:0000313" key="5">
    <source>
        <dbReference type="Proteomes" id="UP001168098"/>
    </source>
</evidence>
<dbReference type="PANTHER" id="PTHR12857">
    <property type="entry name" value="CXXC MOTIF CONTAINING ZINC BINDING PROTEIN"/>
    <property type="match status" value="1"/>
</dbReference>